<gene>
    <name evidence="1" type="ORF">BLNAU_16182</name>
</gene>
<dbReference type="Proteomes" id="UP001281761">
    <property type="component" value="Unassembled WGS sequence"/>
</dbReference>
<reference evidence="1 2" key="1">
    <citation type="journal article" date="2022" name="bioRxiv">
        <title>Genomics of Preaxostyla Flagellates Illuminates Evolutionary Transitions and the Path Towards Mitochondrial Loss.</title>
        <authorList>
            <person name="Novak L.V.F."/>
            <person name="Treitli S.C."/>
            <person name="Pyrih J."/>
            <person name="Halakuc P."/>
            <person name="Pipaliya S.V."/>
            <person name="Vacek V."/>
            <person name="Brzon O."/>
            <person name="Soukal P."/>
            <person name="Eme L."/>
            <person name="Dacks J.B."/>
            <person name="Karnkowska A."/>
            <person name="Elias M."/>
            <person name="Hampl V."/>
        </authorList>
    </citation>
    <scope>NUCLEOTIDE SEQUENCE [LARGE SCALE GENOMIC DNA]</scope>
    <source>
        <strain evidence="1">NAU3</strain>
        <tissue evidence="1">Gut</tissue>
    </source>
</reference>
<comment type="caution">
    <text evidence="1">The sequence shown here is derived from an EMBL/GenBank/DDBJ whole genome shotgun (WGS) entry which is preliminary data.</text>
</comment>
<accession>A0ABQ9XBS8</accession>
<evidence type="ECO:0000313" key="1">
    <source>
        <dbReference type="EMBL" id="KAK2948839.1"/>
    </source>
</evidence>
<name>A0ABQ9XBS8_9EUKA</name>
<proteinExistence type="predicted"/>
<keyword evidence="2" id="KW-1185">Reference proteome</keyword>
<evidence type="ECO:0000313" key="2">
    <source>
        <dbReference type="Proteomes" id="UP001281761"/>
    </source>
</evidence>
<sequence length="260" mass="28985">MTGLDTKQSSSTDSLSSNCLPFLKWSYSWKESESEKAVIFLSIVATVNIQSALDVSLEAKAVKFLESVKFGQPCDESSTVFVQSIMVLISSANHVISTAATKILDLLIWKCSTKVRYALVKADLIPQIITILNPLSLSFEEVKSTHNNIMTRIRSCLLLATPNGLASLEITDDDGLQAVHETILEQIVVPSEKYICHLCVNRFSIVDRDLTVCKLFVDSDVTSLFGLPERLGFSRHPSIAHTLLLLRRLRRSAPKWKTMR</sequence>
<protein>
    <submittedName>
        <fullName evidence="1">Uncharacterized protein</fullName>
    </submittedName>
</protein>
<organism evidence="1 2">
    <name type="scientific">Blattamonas nauphoetae</name>
    <dbReference type="NCBI Taxonomy" id="2049346"/>
    <lineage>
        <taxon>Eukaryota</taxon>
        <taxon>Metamonada</taxon>
        <taxon>Preaxostyla</taxon>
        <taxon>Oxymonadida</taxon>
        <taxon>Blattamonas</taxon>
    </lineage>
</organism>
<dbReference type="EMBL" id="JARBJD010000167">
    <property type="protein sequence ID" value="KAK2948839.1"/>
    <property type="molecule type" value="Genomic_DNA"/>
</dbReference>